<protein>
    <submittedName>
        <fullName evidence="1">Fructose-bisphosphate aldolase</fullName>
    </submittedName>
</protein>
<reference evidence="1" key="1">
    <citation type="submission" date="2013-08" db="EMBL/GenBank/DDBJ databases">
        <authorList>
            <person name="Mendez C."/>
            <person name="Richter M."/>
            <person name="Ferrer M."/>
            <person name="Sanchez J."/>
        </authorList>
    </citation>
    <scope>NUCLEOTIDE SEQUENCE</scope>
</reference>
<organism evidence="1">
    <name type="scientific">mine drainage metagenome</name>
    <dbReference type="NCBI Taxonomy" id="410659"/>
    <lineage>
        <taxon>unclassified sequences</taxon>
        <taxon>metagenomes</taxon>
        <taxon>ecological metagenomes</taxon>
    </lineage>
</organism>
<comment type="caution">
    <text evidence="1">The sequence shown here is derived from an EMBL/GenBank/DDBJ whole genome shotgun (WGS) entry which is preliminary data.</text>
</comment>
<dbReference type="InterPro" id="IPR050456">
    <property type="entry name" value="DeoC/FbaB_aldolase"/>
</dbReference>
<accession>T1B8H9</accession>
<dbReference type="InterPro" id="IPR013785">
    <property type="entry name" value="Aldolase_TIM"/>
</dbReference>
<evidence type="ECO:0000313" key="1">
    <source>
        <dbReference type="EMBL" id="EQD66182.1"/>
    </source>
</evidence>
<dbReference type="Pfam" id="PF01791">
    <property type="entry name" value="DeoC"/>
    <property type="match status" value="1"/>
</dbReference>
<dbReference type="InterPro" id="IPR002915">
    <property type="entry name" value="DeoC/FbaB/LacD_aldolase"/>
</dbReference>
<dbReference type="PANTHER" id="PTHR47916">
    <property type="entry name" value="FRUCTOSE-BISPHOSPHATE ALDOLASE CLASS 1"/>
    <property type="match status" value="1"/>
</dbReference>
<reference evidence="1" key="2">
    <citation type="journal article" date="2014" name="ISME J.">
        <title>Microbial stratification in low pH oxic and suboxic macroscopic growths along an acid mine drainage.</title>
        <authorList>
            <person name="Mendez-Garcia C."/>
            <person name="Mesa V."/>
            <person name="Sprenger R.R."/>
            <person name="Richter M."/>
            <person name="Diez M.S."/>
            <person name="Solano J."/>
            <person name="Bargiela R."/>
            <person name="Golyshina O.V."/>
            <person name="Manteca A."/>
            <person name="Ramos J.L."/>
            <person name="Gallego J.R."/>
            <person name="Llorente I."/>
            <person name="Martins Dos Santos V.A."/>
            <person name="Jensen O.N."/>
            <person name="Pelaez A.I."/>
            <person name="Sanchez J."/>
            <person name="Ferrer M."/>
        </authorList>
    </citation>
    <scope>NUCLEOTIDE SEQUENCE</scope>
</reference>
<dbReference type="GO" id="GO:0016829">
    <property type="term" value="F:lyase activity"/>
    <property type="evidence" value="ECO:0007669"/>
    <property type="project" value="InterPro"/>
</dbReference>
<dbReference type="EMBL" id="AUZY01003966">
    <property type="protein sequence ID" value="EQD66182.1"/>
    <property type="molecule type" value="Genomic_DNA"/>
</dbReference>
<dbReference type="PANTHER" id="PTHR47916:SF1">
    <property type="entry name" value="3-HYDROXY-5-PHOSPHONOOXYPENTANE-2,4-DIONE THIOLASE"/>
    <property type="match status" value="1"/>
</dbReference>
<dbReference type="SMART" id="SM01133">
    <property type="entry name" value="DeoC"/>
    <property type="match status" value="1"/>
</dbReference>
<dbReference type="AlphaFoldDB" id="T1B8H9"/>
<proteinExistence type="predicted"/>
<name>T1B8H9_9ZZZZ</name>
<dbReference type="Gene3D" id="3.20.20.70">
    <property type="entry name" value="Aldolase class I"/>
    <property type="match status" value="1"/>
</dbReference>
<dbReference type="SUPFAM" id="SSF51569">
    <property type="entry name" value="Aldolase"/>
    <property type="match status" value="1"/>
</dbReference>
<feature type="non-terminal residue" evidence="1">
    <location>
        <position position="185"/>
    </location>
</feature>
<sequence length="185" mass="19705">MYGKTIRLRRIFPNERRRLFSVPLDHSVSMGPIDGLEDAPTLVRELQDSGVDMIVVPKGAVGPLVPVLAPATLLGIHVSASTSLAPNSNLKVLVGTAEEAVALGADLLSIQVNFGIAEEGEMLRSLGIAADQCRTIGLPLMCMTYVKKPNGGTPEEIRHACRAAADTGADIVKTGYPGSLEEYRR</sequence>
<gene>
    <name evidence="1" type="ORF">B1B_06226</name>
</gene>